<reference evidence="3" key="1">
    <citation type="submission" date="2014-05" db="EMBL/GenBank/DDBJ databases">
        <title>The transcriptome of the halophilic microalga Tetraselmis sp. GSL018 isolated from the Great Salt Lake, Utah.</title>
        <authorList>
            <person name="Jinkerson R.E."/>
            <person name="D'Adamo S."/>
            <person name="Posewitz M.C."/>
        </authorList>
    </citation>
    <scope>NUCLEOTIDE SEQUENCE</scope>
    <source>
        <strain evidence="3">GSL018</strain>
    </source>
</reference>
<organism evidence="3">
    <name type="scientific">Tetraselmis sp. GSL018</name>
    <dbReference type="NCBI Taxonomy" id="582737"/>
    <lineage>
        <taxon>Eukaryota</taxon>
        <taxon>Viridiplantae</taxon>
        <taxon>Chlorophyta</taxon>
        <taxon>core chlorophytes</taxon>
        <taxon>Chlorodendrophyceae</taxon>
        <taxon>Chlorodendrales</taxon>
        <taxon>Chlorodendraceae</taxon>
        <taxon>Tetraselmis</taxon>
    </lineage>
</organism>
<dbReference type="EMBL" id="GBEZ01012182">
    <property type="protein sequence ID" value="JAC73680.1"/>
    <property type="molecule type" value="Transcribed_RNA"/>
</dbReference>
<dbReference type="EMBL" id="GBEZ01017942">
    <property type="protein sequence ID" value="JAC68442.1"/>
    <property type="molecule type" value="Transcribed_RNA"/>
</dbReference>
<gene>
    <name evidence="3" type="ORF">TSPGSL018_28177</name>
    <name evidence="2" type="ORF">TSPGSL018_8719</name>
</gene>
<feature type="compositionally biased region" description="Low complexity" evidence="1">
    <location>
        <begin position="40"/>
        <end position="51"/>
    </location>
</feature>
<protein>
    <submittedName>
        <fullName evidence="3">Uncharacterized protein</fullName>
    </submittedName>
</protein>
<name>A0A061RSM0_9CHLO</name>
<evidence type="ECO:0000256" key="1">
    <source>
        <dbReference type="SAM" id="MobiDB-lite"/>
    </source>
</evidence>
<evidence type="ECO:0000313" key="3">
    <source>
        <dbReference type="EMBL" id="JAC73680.1"/>
    </source>
</evidence>
<proteinExistence type="predicted"/>
<accession>A0A061RSM0</accession>
<feature type="region of interest" description="Disordered" evidence="1">
    <location>
        <begin position="1"/>
        <end position="110"/>
    </location>
</feature>
<dbReference type="AlphaFoldDB" id="A0A061RSM0"/>
<sequence>MSDTPPARAASMASGLMPEPDRDPLPSSTRLATRCRTDSRQASSRADAAVRCSSSGLGPPVDLSPGGPLAARAGPSSHLGRLRAATPTAFPRGKASGARTEDSKADPLDGSQFWLSLSDGISLLI</sequence>
<evidence type="ECO:0000313" key="2">
    <source>
        <dbReference type="EMBL" id="JAC68442.1"/>
    </source>
</evidence>